<dbReference type="InterPro" id="IPR000086">
    <property type="entry name" value="NUDIX_hydrolase_dom"/>
</dbReference>
<evidence type="ECO:0000313" key="2">
    <source>
        <dbReference type="EMBL" id="KAL1523557.1"/>
    </source>
</evidence>
<dbReference type="InterPro" id="IPR015797">
    <property type="entry name" value="NUDIX_hydrolase-like_dom_sf"/>
</dbReference>
<proteinExistence type="predicted"/>
<dbReference type="EMBL" id="JBGBPQ010000005">
    <property type="protein sequence ID" value="KAL1523557.1"/>
    <property type="molecule type" value="Genomic_DNA"/>
</dbReference>
<evidence type="ECO:0000313" key="3">
    <source>
        <dbReference type="Proteomes" id="UP001515480"/>
    </source>
</evidence>
<dbReference type="GO" id="GO:0005829">
    <property type="term" value="C:cytosol"/>
    <property type="evidence" value="ECO:0007669"/>
    <property type="project" value="TreeGrafter"/>
</dbReference>
<dbReference type="PROSITE" id="PS51462">
    <property type="entry name" value="NUDIX"/>
    <property type="match status" value="2"/>
</dbReference>
<dbReference type="AlphaFoldDB" id="A0AB34JR35"/>
<dbReference type="GO" id="GO:0035539">
    <property type="term" value="F:8-oxo-7,8-dihydrodeoxyguanosine triphosphate pyrophosphatase activity"/>
    <property type="evidence" value="ECO:0007669"/>
    <property type="project" value="TreeGrafter"/>
</dbReference>
<dbReference type="PANTHER" id="PTHR16099:SF5">
    <property type="entry name" value="NUCLEOTIDE TRIPHOSPHATE DIPHOSPHATASE NUDT15"/>
    <property type="match status" value="1"/>
</dbReference>
<reference evidence="2 3" key="1">
    <citation type="journal article" date="2024" name="Science">
        <title>Giant polyketide synthase enzymes in the biosynthesis of giant marine polyether toxins.</title>
        <authorList>
            <person name="Fallon T.R."/>
            <person name="Shende V.V."/>
            <person name="Wierzbicki I.H."/>
            <person name="Pendleton A.L."/>
            <person name="Watervoot N.F."/>
            <person name="Auber R.P."/>
            <person name="Gonzalez D.J."/>
            <person name="Wisecaver J.H."/>
            <person name="Moore B.S."/>
        </authorList>
    </citation>
    <scope>NUCLEOTIDE SEQUENCE [LARGE SCALE GENOMIC DNA]</scope>
    <source>
        <strain evidence="2 3">12B1</strain>
    </source>
</reference>
<keyword evidence="3" id="KW-1185">Reference proteome</keyword>
<dbReference type="Gene3D" id="3.90.79.10">
    <property type="entry name" value="Nucleoside Triphosphate Pyrophosphohydrolase"/>
    <property type="match status" value="2"/>
</dbReference>
<comment type="caution">
    <text evidence="2">The sequence shown here is derived from an EMBL/GenBank/DDBJ whole genome shotgun (WGS) entry which is preliminary data.</text>
</comment>
<protein>
    <recommendedName>
        <fullName evidence="1">Nudix hydrolase domain-containing protein</fullName>
    </recommendedName>
</protein>
<accession>A0AB34JR35</accession>
<dbReference type="GO" id="GO:0006203">
    <property type="term" value="P:dGTP catabolic process"/>
    <property type="evidence" value="ECO:0007669"/>
    <property type="project" value="TreeGrafter"/>
</dbReference>
<evidence type="ECO:0000259" key="1">
    <source>
        <dbReference type="PROSITE" id="PS51462"/>
    </source>
</evidence>
<organism evidence="2 3">
    <name type="scientific">Prymnesium parvum</name>
    <name type="common">Toxic golden alga</name>
    <dbReference type="NCBI Taxonomy" id="97485"/>
    <lineage>
        <taxon>Eukaryota</taxon>
        <taxon>Haptista</taxon>
        <taxon>Haptophyta</taxon>
        <taxon>Prymnesiophyceae</taxon>
        <taxon>Prymnesiales</taxon>
        <taxon>Prymnesiaceae</taxon>
        <taxon>Prymnesium</taxon>
    </lineage>
</organism>
<dbReference type="Pfam" id="PF00293">
    <property type="entry name" value="NUDIX"/>
    <property type="match status" value="2"/>
</dbReference>
<sequence>MGWPSVGVGVFVTSAAHPACVLLLRQPETAGAAAVWGLPGGPLRGGEAWELCAERTVYAQAGLRLCQLSVSAVLNVVLPESHTVLILMRGAVEGEPPHAPTSSCEGWEWTAWGEPLAQPLAAPLATARARGVDPFAEGVCAIVTQPPRYCCAILRDPSGALLLEARPPSASVAGGELTCFGGKREPGEEPLACLLRECREELGWAPHDAARAVDLYVDGALVAFFFTASAPPRAAPLRLEPGRRAVWMDDVRRTHADGVPLSPWHACVLRALQAGDRRADFCSEPGK</sequence>
<gene>
    <name evidence="2" type="ORF">AB1Y20_018493</name>
</gene>
<dbReference type="Proteomes" id="UP001515480">
    <property type="component" value="Unassembled WGS sequence"/>
</dbReference>
<feature type="domain" description="Nudix hydrolase" evidence="1">
    <location>
        <begin position="1"/>
        <end position="133"/>
    </location>
</feature>
<dbReference type="SUPFAM" id="SSF55811">
    <property type="entry name" value="Nudix"/>
    <property type="match status" value="2"/>
</dbReference>
<dbReference type="PANTHER" id="PTHR16099">
    <property type="entry name" value="8-OXO-DGTP DIPHOSPHATES NUDT15"/>
    <property type="match status" value="1"/>
</dbReference>
<name>A0AB34JR35_PRYPA</name>
<feature type="domain" description="Nudix hydrolase" evidence="1">
    <location>
        <begin position="144"/>
        <end position="273"/>
    </location>
</feature>